<protein>
    <recommendedName>
        <fullName evidence="2">non-specific serine/threonine protein kinase</fullName>
        <ecNumber evidence="2">2.7.11.1</ecNumber>
    </recommendedName>
</protein>
<dbReference type="Pfam" id="PF02260">
    <property type="entry name" value="FATC"/>
    <property type="match status" value="1"/>
</dbReference>
<dbReference type="InterPro" id="IPR014009">
    <property type="entry name" value="PIK_FAT"/>
</dbReference>
<dbReference type="InterPro" id="IPR011009">
    <property type="entry name" value="Kinase-like_dom_sf"/>
</dbReference>
<evidence type="ECO:0000256" key="9">
    <source>
        <dbReference type="ARBA" id="ARBA00023242"/>
    </source>
</evidence>
<keyword evidence="8" id="KW-0067">ATP-binding</keyword>
<comment type="catalytic activity">
    <reaction evidence="10">
        <text>L-threonyl-[protein] + ATP = O-phospho-L-threonyl-[protein] + ADP + H(+)</text>
        <dbReference type="Rhea" id="RHEA:46608"/>
        <dbReference type="Rhea" id="RHEA-COMP:11060"/>
        <dbReference type="Rhea" id="RHEA-COMP:11605"/>
        <dbReference type="ChEBI" id="CHEBI:15378"/>
        <dbReference type="ChEBI" id="CHEBI:30013"/>
        <dbReference type="ChEBI" id="CHEBI:30616"/>
        <dbReference type="ChEBI" id="CHEBI:61977"/>
        <dbReference type="ChEBI" id="CHEBI:456216"/>
        <dbReference type="EC" id="2.7.11.1"/>
    </reaction>
</comment>
<evidence type="ECO:0000256" key="1">
    <source>
        <dbReference type="ARBA" id="ARBA00004123"/>
    </source>
</evidence>
<evidence type="ECO:0000313" key="16">
    <source>
        <dbReference type="Proteomes" id="UP001159427"/>
    </source>
</evidence>
<evidence type="ECO:0000259" key="12">
    <source>
        <dbReference type="PROSITE" id="PS50290"/>
    </source>
</evidence>
<comment type="subcellular location">
    <subcellularLocation>
        <location evidence="1">Nucleus</location>
    </subcellularLocation>
</comment>
<feature type="domain" description="FAT" evidence="13">
    <location>
        <begin position="1"/>
        <end position="522"/>
    </location>
</feature>
<dbReference type="InterPro" id="IPR044107">
    <property type="entry name" value="PIKKc_ATM"/>
</dbReference>
<feature type="domain" description="FATC" evidence="14">
    <location>
        <begin position="1130"/>
        <end position="1162"/>
    </location>
</feature>
<keyword evidence="9" id="KW-0539">Nucleus</keyword>
<keyword evidence="16" id="KW-1185">Reference proteome</keyword>
<proteinExistence type="predicted"/>
<dbReference type="InterPro" id="IPR036940">
    <property type="entry name" value="PI3/4_kinase_cat_sf"/>
</dbReference>
<dbReference type="CDD" id="cd05171">
    <property type="entry name" value="PIKKc_ATM"/>
    <property type="match status" value="1"/>
</dbReference>
<dbReference type="PROSITE" id="PS00915">
    <property type="entry name" value="PI3_4_KINASE_1"/>
    <property type="match status" value="1"/>
</dbReference>
<dbReference type="EC" id="2.7.11.1" evidence="2"/>
<comment type="caution">
    <text evidence="15">The sequence shown here is derived from an EMBL/GenBank/DDBJ whole genome shotgun (WGS) entry which is preliminary data.</text>
</comment>
<dbReference type="PANTHER" id="PTHR37079:SF4">
    <property type="entry name" value="SERINE_THREONINE-PROTEIN KINASE ATM"/>
    <property type="match status" value="1"/>
</dbReference>
<dbReference type="SMART" id="SM00146">
    <property type="entry name" value="PI3Kc"/>
    <property type="match status" value="1"/>
</dbReference>
<evidence type="ECO:0000259" key="13">
    <source>
        <dbReference type="PROSITE" id="PS51189"/>
    </source>
</evidence>
<dbReference type="InterPro" id="IPR018936">
    <property type="entry name" value="PI3/4_kinase_CS"/>
</dbReference>
<reference evidence="15 16" key="1">
    <citation type="submission" date="2022-05" db="EMBL/GenBank/DDBJ databases">
        <authorList>
            <consortium name="Genoscope - CEA"/>
            <person name="William W."/>
        </authorList>
    </citation>
    <scope>NUCLEOTIDE SEQUENCE [LARGE SCALE GENOMIC DNA]</scope>
</reference>
<dbReference type="EMBL" id="CALNXI010000275">
    <property type="protein sequence ID" value="CAH3023786.1"/>
    <property type="molecule type" value="Genomic_DNA"/>
</dbReference>
<evidence type="ECO:0000256" key="5">
    <source>
        <dbReference type="ARBA" id="ARBA00022741"/>
    </source>
</evidence>
<dbReference type="PROSITE" id="PS51189">
    <property type="entry name" value="FAT"/>
    <property type="match status" value="1"/>
</dbReference>
<evidence type="ECO:0000256" key="10">
    <source>
        <dbReference type="ARBA" id="ARBA00047899"/>
    </source>
</evidence>
<dbReference type="PROSITE" id="PS00916">
    <property type="entry name" value="PI3_4_KINASE_2"/>
    <property type="match status" value="1"/>
</dbReference>
<evidence type="ECO:0000256" key="8">
    <source>
        <dbReference type="ARBA" id="ARBA00022840"/>
    </source>
</evidence>
<evidence type="ECO:0000256" key="3">
    <source>
        <dbReference type="ARBA" id="ARBA00022527"/>
    </source>
</evidence>
<keyword evidence="11" id="KW-0175">Coiled coil</keyword>
<keyword evidence="4" id="KW-0808">Transferase</keyword>
<keyword evidence="7" id="KW-0418">Kinase</keyword>
<dbReference type="PROSITE" id="PS50290">
    <property type="entry name" value="PI3_4_KINASE_3"/>
    <property type="match status" value="1"/>
</dbReference>
<dbReference type="Proteomes" id="UP001159427">
    <property type="component" value="Unassembled WGS sequence"/>
</dbReference>
<evidence type="ECO:0000256" key="6">
    <source>
        <dbReference type="ARBA" id="ARBA00022763"/>
    </source>
</evidence>
<dbReference type="Pfam" id="PF00454">
    <property type="entry name" value="PI3_PI4_kinase"/>
    <property type="match status" value="1"/>
</dbReference>
<evidence type="ECO:0000256" key="2">
    <source>
        <dbReference type="ARBA" id="ARBA00012513"/>
    </source>
</evidence>
<accession>A0ABN8M7X1</accession>
<dbReference type="PANTHER" id="PTHR37079">
    <property type="entry name" value="SERINE/THREONINE-PROTEIN KINASE ATM"/>
    <property type="match status" value="1"/>
</dbReference>
<dbReference type="InterPro" id="IPR003151">
    <property type="entry name" value="PIK-rel_kinase_FAT"/>
</dbReference>
<name>A0ABN8M7X1_9CNID</name>
<dbReference type="PROSITE" id="PS51190">
    <property type="entry name" value="FATC"/>
    <property type="match status" value="1"/>
</dbReference>
<dbReference type="InterPro" id="IPR038980">
    <property type="entry name" value="ATM_plant"/>
</dbReference>
<sequence length="1162" mass="133037">MQNVSVSSQTGLLQAMKNFGLDHVMRVYLKGLPLEDPQATDEVAELQYESAWQNCVWDLDTRIGSDRPQGFHQALYGSLCALQEEEWELFQCRVDNSKLQIMDEVAHVSLESVRSVYPALTRLQCVVELESFGFAINGKDASMVEMWNERFPLPDNDFEFLAPLLALRTSMLQTLVKLRQDKVNSPEGILQLARAYKDLATHLEMQAKVARRANNPQVAEKALFRIRQLQSDITDVQSRLGGEDLGVSWSWKMEEAKLRWAKGEQDTAMYLLKSLGRQLEKVRDHSPEASVLYPQALGLYGNWLAESKSENPNTIIEDYLEKAACLMECMEGGNDASRIEAFLSLAWFADTQYQKKVDFMSSSTYENKEALMKKAKVESERLQRVIESGKDRYARTLNLQAQMDERELQQVVDDKRTFLKTAVEYYIKTLQTGDKYDMRVFRLCSLWFDNAKEEFVSQMIKDGVTKIESRKCLPLMYQLAARLGTKSHDNPLFQATLNELIERTAVDHPHHTLFILFALANAEKDNKYLTGGKKNATASRLTRNNSKEASSGFTEARIKTACELIDRIGKQRGELVHNMRCLCEAYIELAYVNVQHLKNERGPFNLQDVTIKRISNLKEVPVPTLEVQVDPLCRYDDLVHVVRFDSKFCLAGGVNLPKIIFCIGSDGVKRRQLVKGRDDLRQDAVMEQVFGMVNQLLIKNSETRKRKLKMRTYKVIPLSQRSGIVEWCEDTMPLGEYLVGRPGTKTGAHSRYYPGDWTSLDCRKRMGDDAGRPRYEVYQELMEHFHPVFRHFFLERFRDPTVWFERRLTYTRGVATSSIVGYVVGLGDRHVQNILVDCNTAELVHIDLGVAFEQGKFLPTPETVPFRLTRDLVDGMGLTGVEGVLRRCCEKTMQVMRTSQESLMTIVEVRAFFIVVFFFIVSYNQTQSSYHPRYNRNRRINEPLRFMEKKIDRIEEGKGLVKLSAIIRFGSQLVKKIISYSKQKKLIFIANVFRESKMFHQTVFFYSILCIQYPGDISLTQAILLSSTSNFFAPIASLCSNVRPQVKNITTVYVLLYDPLSSWTLSPERRKALQKAEDLYDVPPSSAVGDCLDGSVMASDNVAPEDNVNKMAKRVLLRLKQKLDGIEDGVHLSVSGQVNHLIREAMDPKNLCRLFPGWQPWV</sequence>
<dbReference type="InterPro" id="IPR003152">
    <property type="entry name" value="FATC_dom"/>
</dbReference>
<dbReference type="InterPro" id="IPR000403">
    <property type="entry name" value="PI3/4_kinase_cat_dom"/>
</dbReference>
<dbReference type="SMART" id="SM01343">
    <property type="entry name" value="FATC"/>
    <property type="match status" value="1"/>
</dbReference>
<keyword evidence="3" id="KW-0723">Serine/threonine-protein kinase</keyword>
<dbReference type="Gene3D" id="1.10.1070.11">
    <property type="entry name" value="Phosphatidylinositol 3-/4-kinase, catalytic domain"/>
    <property type="match status" value="1"/>
</dbReference>
<evidence type="ECO:0000256" key="7">
    <source>
        <dbReference type="ARBA" id="ARBA00022777"/>
    </source>
</evidence>
<keyword evidence="5" id="KW-0547">Nucleotide-binding</keyword>
<gene>
    <name evidence="15" type="ORF">PEVE_00020511</name>
</gene>
<evidence type="ECO:0000259" key="14">
    <source>
        <dbReference type="PROSITE" id="PS51190"/>
    </source>
</evidence>
<evidence type="ECO:0000256" key="11">
    <source>
        <dbReference type="SAM" id="Coils"/>
    </source>
</evidence>
<keyword evidence="6" id="KW-0227">DNA damage</keyword>
<dbReference type="SUPFAM" id="SSF56112">
    <property type="entry name" value="Protein kinase-like (PK-like)"/>
    <property type="match status" value="1"/>
</dbReference>
<feature type="domain" description="PI3K/PI4K catalytic" evidence="12">
    <location>
        <begin position="644"/>
        <end position="959"/>
    </location>
</feature>
<organism evidence="15 16">
    <name type="scientific">Porites evermanni</name>
    <dbReference type="NCBI Taxonomy" id="104178"/>
    <lineage>
        <taxon>Eukaryota</taxon>
        <taxon>Metazoa</taxon>
        <taxon>Cnidaria</taxon>
        <taxon>Anthozoa</taxon>
        <taxon>Hexacorallia</taxon>
        <taxon>Scleractinia</taxon>
        <taxon>Fungiina</taxon>
        <taxon>Poritidae</taxon>
        <taxon>Porites</taxon>
    </lineage>
</organism>
<evidence type="ECO:0000256" key="4">
    <source>
        <dbReference type="ARBA" id="ARBA00022679"/>
    </source>
</evidence>
<dbReference type="Pfam" id="PF02259">
    <property type="entry name" value="FAT"/>
    <property type="match status" value="1"/>
</dbReference>
<dbReference type="Gene3D" id="3.30.1010.10">
    <property type="entry name" value="Phosphatidylinositol 3-kinase Catalytic Subunit, Chain A, domain 4"/>
    <property type="match status" value="1"/>
</dbReference>
<feature type="coiled-coil region" evidence="11">
    <location>
        <begin position="365"/>
        <end position="392"/>
    </location>
</feature>
<evidence type="ECO:0000313" key="15">
    <source>
        <dbReference type="EMBL" id="CAH3023786.1"/>
    </source>
</evidence>